<evidence type="ECO:0000313" key="1">
    <source>
        <dbReference type="EMBL" id="WCT74379.1"/>
    </source>
</evidence>
<dbReference type="Gene3D" id="1.10.8.930">
    <property type="entry name" value="Protein of unknown function DUF1465"/>
    <property type="match status" value="1"/>
</dbReference>
<protein>
    <submittedName>
        <fullName evidence="1">DUF1465 family protein</fullName>
    </submittedName>
</protein>
<dbReference type="InterPro" id="IPR038301">
    <property type="entry name" value="AraC-like_sf"/>
</dbReference>
<proteinExistence type="predicted"/>
<dbReference type="InterPro" id="IPR010848">
    <property type="entry name" value="DUF1465"/>
</dbReference>
<dbReference type="Pfam" id="PF07323">
    <property type="entry name" value="DUF1465"/>
    <property type="match status" value="1"/>
</dbReference>
<reference evidence="1 2" key="1">
    <citation type="submission" date="2023-02" db="EMBL/GenBank/DDBJ databases">
        <title>Genome sequence of Sphingomonas naphthae.</title>
        <authorList>
            <person name="Kim S."/>
            <person name="Heo J."/>
            <person name="Kwon S.-W."/>
        </authorList>
    </citation>
    <scope>NUCLEOTIDE SEQUENCE [LARGE SCALE GENOMIC DNA]</scope>
    <source>
        <strain evidence="1 2">KACC 18716</strain>
    </source>
</reference>
<accession>A0ABY7TRC7</accession>
<gene>
    <name evidence="1" type="ORF">PQ455_03885</name>
</gene>
<dbReference type="Proteomes" id="UP001220395">
    <property type="component" value="Chromosome"/>
</dbReference>
<name>A0ABY7TRC7_9SPHN</name>
<evidence type="ECO:0000313" key="2">
    <source>
        <dbReference type="Proteomes" id="UP001220395"/>
    </source>
</evidence>
<organism evidence="1 2">
    <name type="scientific">Sphingomonas naphthae</name>
    <dbReference type="NCBI Taxonomy" id="1813468"/>
    <lineage>
        <taxon>Bacteria</taxon>
        <taxon>Pseudomonadati</taxon>
        <taxon>Pseudomonadota</taxon>
        <taxon>Alphaproteobacteria</taxon>
        <taxon>Sphingomonadales</taxon>
        <taxon>Sphingomonadaceae</taxon>
        <taxon>Sphingomonas</taxon>
    </lineage>
</organism>
<sequence length="148" mass="16076">MDAGLTGRLIDALYGEAMLLADEARSWFDAHSREVREQLPPLAQIGLSCEALKVTTRLMHVIAWLFDRRAVARGELESGVVRFPPAALAGVADGDADILAQLPFEALTLIEASRDLYERVSRLAGGIEQAAAAESPARGLFQRLEDAF</sequence>
<dbReference type="EMBL" id="CP117411">
    <property type="protein sequence ID" value="WCT74379.1"/>
    <property type="molecule type" value="Genomic_DNA"/>
</dbReference>
<dbReference type="RefSeq" id="WP_273689372.1">
    <property type="nucleotide sequence ID" value="NZ_CP117411.1"/>
</dbReference>
<keyword evidence="2" id="KW-1185">Reference proteome</keyword>